<dbReference type="STRING" id="555088.DealDRAFT_1501"/>
<dbReference type="SUPFAM" id="SSF50104">
    <property type="entry name" value="Translation proteins SH3-like domain"/>
    <property type="match status" value="1"/>
</dbReference>
<dbReference type="CDD" id="cd06088">
    <property type="entry name" value="KOW_RPL14"/>
    <property type="match status" value="1"/>
</dbReference>
<dbReference type="eggNOG" id="COG2163">
    <property type="taxonomic scope" value="Bacteria"/>
</dbReference>
<dbReference type="RefSeq" id="WP_008516287.1">
    <property type="nucleotide sequence ID" value="NZ_ACJM01000006.1"/>
</dbReference>
<dbReference type="EMBL" id="ACJM01000006">
    <property type="protein sequence ID" value="EEG77781.1"/>
    <property type="molecule type" value="Genomic_DNA"/>
</dbReference>
<keyword evidence="2" id="KW-0687">Ribonucleoprotein</keyword>
<accession>C0GG92</accession>
<dbReference type="InterPro" id="IPR041985">
    <property type="entry name" value="Ribosomal_eL14_KOW"/>
</dbReference>
<feature type="region of interest" description="Disordered" evidence="3">
    <location>
        <begin position="83"/>
        <end position="109"/>
    </location>
</feature>
<name>C0GG92_DETAL</name>
<feature type="compositionally biased region" description="Basic residues" evidence="3">
    <location>
        <begin position="45"/>
        <end position="56"/>
    </location>
</feature>
<feature type="region of interest" description="Disordered" evidence="3">
    <location>
        <begin position="42"/>
        <end position="71"/>
    </location>
</feature>
<protein>
    <recommendedName>
        <fullName evidence="6">RNA-binding protein</fullName>
    </recommendedName>
</protein>
<dbReference type="AlphaFoldDB" id="C0GG92"/>
<dbReference type="InterPro" id="IPR008991">
    <property type="entry name" value="Translation_prot_SH3-like_sf"/>
</dbReference>
<keyword evidence="5" id="KW-1185">Reference proteome</keyword>
<organism evidence="4 5">
    <name type="scientific">Dethiobacter alkaliphilus AHT 1</name>
    <dbReference type="NCBI Taxonomy" id="555088"/>
    <lineage>
        <taxon>Bacteria</taxon>
        <taxon>Bacillati</taxon>
        <taxon>Bacillota</taxon>
        <taxon>Dethiobacteria</taxon>
        <taxon>Dethiobacterales</taxon>
        <taxon>Dethiobacteraceae</taxon>
        <taxon>Dethiobacter</taxon>
    </lineage>
</organism>
<reference evidence="4 5" key="1">
    <citation type="submission" date="2009-02" db="EMBL/GenBank/DDBJ databases">
        <title>Sequencing of the draft genome and assembly of Dethiobacter alkaliphilus AHT 1.</title>
        <authorList>
            <consortium name="US DOE Joint Genome Institute (JGI-PGF)"/>
            <person name="Lucas S."/>
            <person name="Copeland A."/>
            <person name="Lapidus A."/>
            <person name="Glavina del Rio T."/>
            <person name="Dalin E."/>
            <person name="Tice H."/>
            <person name="Bruce D."/>
            <person name="Goodwin L."/>
            <person name="Pitluck S."/>
            <person name="Larimer F."/>
            <person name="Land M.L."/>
            <person name="Hauser L."/>
            <person name="Muyzer G."/>
        </authorList>
    </citation>
    <scope>NUCLEOTIDE SEQUENCE [LARGE SCALE GENOMIC DNA]</scope>
    <source>
        <strain evidence="4 5">AHT 1</strain>
    </source>
</reference>
<dbReference type="Proteomes" id="UP000006443">
    <property type="component" value="Unassembled WGS sequence"/>
</dbReference>
<keyword evidence="1" id="KW-0689">Ribosomal protein</keyword>
<evidence type="ECO:0000313" key="5">
    <source>
        <dbReference type="Proteomes" id="UP000006443"/>
    </source>
</evidence>
<dbReference type="GO" id="GO:1990904">
    <property type="term" value="C:ribonucleoprotein complex"/>
    <property type="evidence" value="ECO:0007669"/>
    <property type="project" value="UniProtKB-KW"/>
</dbReference>
<evidence type="ECO:0000256" key="3">
    <source>
        <dbReference type="SAM" id="MobiDB-lite"/>
    </source>
</evidence>
<dbReference type="GO" id="GO:0005840">
    <property type="term" value="C:ribosome"/>
    <property type="evidence" value="ECO:0007669"/>
    <property type="project" value="UniProtKB-KW"/>
</dbReference>
<evidence type="ECO:0000256" key="1">
    <source>
        <dbReference type="ARBA" id="ARBA00022980"/>
    </source>
</evidence>
<proteinExistence type="predicted"/>
<sequence>MAQPLKLGTLVHSLAGRDAGEHYLVVGILEPNHVLVANGLNRPLKSPKKKNLRHLQARQQSPDVLAKKIQRRKARDEEIAGAIREMTGNSHFRGEREGNEPDVKEERCH</sequence>
<dbReference type="OrthoDB" id="1683515at2"/>
<comment type="caution">
    <text evidence="4">The sequence shown here is derived from an EMBL/GenBank/DDBJ whole genome shotgun (WGS) entry which is preliminary data.</text>
</comment>
<evidence type="ECO:0000256" key="2">
    <source>
        <dbReference type="ARBA" id="ARBA00023274"/>
    </source>
</evidence>
<evidence type="ECO:0008006" key="6">
    <source>
        <dbReference type="Google" id="ProtNLM"/>
    </source>
</evidence>
<evidence type="ECO:0000313" key="4">
    <source>
        <dbReference type="EMBL" id="EEG77781.1"/>
    </source>
</evidence>
<feature type="compositionally biased region" description="Basic and acidic residues" evidence="3">
    <location>
        <begin position="92"/>
        <end position="109"/>
    </location>
</feature>
<gene>
    <name evidence="4" type="ORF">DealDRAFT_1501</name>
</gene>